<evidence type="ECO:0000313" key="2">
    <source>
        <dbReference type="Proteomes" id="UP001152531"/>
    </source>
</evidence>
<comment type="caution">
    <text evidence="1">The sequence shown here is derived from an EMBL/GenBank/DDBJ whole genome shotgun (WGS) entry which is preliminary data.</text>
</comment>
<gene>
    <name evidence="1" type="ORF">CLIB1444_13S00804</name>
</gene>
<proteinExistence type="predicted"/>
<dbReference type="EMBL" id="CALSDN010000013">
    <property type="protein sequence ID" value="CAH6723120.1"/>
    <property type="molecule type" value="Genomic_DNA"/>
</dbReference>
<sequence>MSAIDINDFKQAIEDLPDDSLISLKSQLNNSLAKLATTNDELSNEIKQLSAEEGNRDDITLYAETILENEGVIQNQEERLKVLEQELTNRGLLKPTPETPEKTNESNETKGVYL</sequence>
<keyword evidence="2" id="KW-1185">Reference proteome</keyword>
<evidence type="ECO:0000313" key="1">
    <source>
        <dbReference type="EMBL" id="CAH6723120.1"/>
    </source>
</evidence>
<organism evidence="1 2">
    <name type="scientific">[Candida] jaroonii</name>
    <dbReference type="NCBI Taxonomy" id="467808"/>
    <lineage>
        <taxon>Eukaryota</taxon>
        <taxon>Fungi</taxon>
        <taxon>Dikarya</taxon>
        <taxon>Ascomycota</taxon>
        <taxon>Saccharomycotina</taxon>
        <taxon>Pichiomycetes</taxon>
        <taxon>Debaryomycetaceae</taxon>
        <taxon>Yamadazyma</taxon>
    </lineage>
</organism>
<protein>
    <submittedName>
        <fullName evidence="1">Uncharacterized protein</fullName>
    </submittedName>
</protein>
<reference evidence="1" key="1">
    <citation type="submission" date="2022-06" db="EMBL/GenBank/DDBJ databases">
        <authorList>
            <person name="Legras J.-L."/>
            <person name="Devillers H."/>
            <person name="Grondin C."/>
        </authorList>
    </citation>
    <scope>NUCLEOTIDE SEQUENCE</scope>
    <source>
        <strain evidence="1">CLIB 1444</strain>
    </source>
</reference>
<dbReference type="Proteomes" id="UP001152531">
    <property type="component" value="Unassembled WGS sequence"/>
</dbReference>
<name>A0ACA9YEF0_9ASCO</name>
<accession>A0ACA9YEF0</accession>